<dbReference type="STRING" id="1795832.A7Q00_01025"/>
<dbReference type="EMBL" id="LXSQ01000003">
    <property type="protein sequence ID" value="OAM44899.1"/>
    <property type="molecule type" value="Genomic_DNA"/>
</dbReference>
<comment type="caution">
    <text evidence="2">The sequence shown here is derived from an EMBL/GenBank/DDBJ whole genome shotgun (WGS) entry which is preliminary data.</text>
</comment>
<evidence type="ECO:0000313" key="2">
    <source>
        <dbReference type="EMBL" id="OAM44899.1"/>
    </source>
</evidence>
<sequence length="159" mass="17996">MNKMDKYNYKYDISNSNKERDLKLANAMQRKLMIPKLGFYGFAAIGILALIQKIYTGEVLTEKDSIGLFFMYYMPIVIPITIITTIIFGICPHCHKTQGLNGKVVSFTGLSFSVSRGVSPFIKYCARCGAPLSKKAVEEAYRKYEEAQRAAEEDRAKQI</sequence>
<keyword evidence="1" id="KW-0812">Transmembrane</keyword>
<dbReference type="OrthoDB" id="8605569at2"/>
<dbReference type="RefSeq" id="WP_064088795.1">
    <property type="nucleotide sequence ID" value="NZ_LXSQ01000003.1"/>
</dbReference>
<accession>A0A1B6W1S9</accession>
<reference evidence="3" key="1">
    <citation type="submission" date="2016-05" db="EMBL/GenBank/DDBJ databases">
        <title>Draft genome of Corynebacterium afermentans subsp. afermentans LCDC 88199T.</title>
        <authorList>
            <person name="Bernier A.-M."/>
            <person name="Bernard K."/>
        </authorList>
    </citation>
    <scope>NUCLEOTIDE SEQUENCE [LARGE SCALE GENOMIC DNA]</scope>
    <source>
        <strain evidence="3">NML130454</strain>
    </source>
</reference>
<protein>
    <submittedName>
        <fullName evidence="2">Uncharacterized protein</fullName>
    </submittedName>
</protein>
<keyword evidence="1" id="KW-1133">Transmembrane helix</keyword>
<proteinExistence type="predicted"/>
<feature type="transmembrane region" description="Helical" evidence="1">
    <location>
        <begin position="37"/>
        <end position="55"/>
    </location>
</feature>
<dbReference type="Proteomes" id="UP000077726">
    <property type="component" value="Unassembled WGS sequence"/>
</dbReference>
<feature type="transmembrane region" description="Helical" evidence="1">
    <location>
        <begin position="70"/>
        <end position="91"/>
    </location>
</feature>
<keyword evidence="1" id="KW-0472">Membrane</keyword>
<name>A0A1B6W1S9_9NEIS</name>
<gene>
    <name evidence="2" type="ORF">A7Q00_01025</name>
</gene>
<dbReference type="AlphaFoldDB" id="A0A1B6W1S9"/>
<organism evidence="2 3">
    <name type="scientific">Eikenella halliae</name>
    <dbReference type="NCBI Taxonomy" id="1795832"/>
    <lineage>
        <taxon>Bacteria</taxon>
        <taxon>Pseudomonadati</taxon>
        <taxon>Pseudomonadota</taxon>
        <taxon>Betaproteobacteria</taxon>
        <taxon>Neisseriales</taxon>
        <taxon>Neisseriaceae</taxon>
        <taxon>Eikenella</taxon>
    </lineage>
</organism>
<keyword evidence="3" id="KW-1185">Reference proteome</keyword>
<evidence type="ECO:0000313" key="3">
    <source>
        <dbReference type="Proteomes" id="UP000077726"/>
    </source>
</evidence>
<evidence type="ECO:0000256" key="1">
    <source>
        <dbReference type="SAM" id="Phobius"/>
    </source>
</evidence>